<proteinExistence type="predicted"/>
<sequence length="247" mass="27881">MLSEQPSPPPLRLTPPPPQPTPAEIGIVTDDFSSESSEYSDVSSVSSDSDSELESEVKKQKLNDDEEEEGKGDDDSSDSKKLDPLPMTPDMEDSDSDDQFVYDDDGWKKYSQQLEESEGFDIKDYPGADPRVTIFPRPNYLECPSNVEKMKDYAARALTQYNQKFDTKYEVNDILKVNGDECGVYYVYYLTFTVTKGEKEYFQAKVVGRLGEWSFWHIVDVKSMHHFGSGSSFSFALTALVSVGHCF</sequence>
<dbReference type="InterPro" id="IPR046350">
    <property type="entry name" value="Cystatin_sf"/>
</dbReference>
<organism evidence="2 3">
    <name type="scientific">Capsicum baccatum</name>
    <name type="common">Peruvian pepper</name>
    <dbReference type="NCBI Taxonomy" id="33114"/>
    <lineage>
        <taxon>Eukaryota</taxon>
        <taxon>Viridiplantae</taxon>
        <taxon>Streptophyta</taxon>
        <taxon>Embryophyta</taxon>
        <taxon>Tracheophyta</taxon>
        <taxon>Spermatophyta</taxon>
        <taxon>Magnoliopsida</taxon>
        <taxon>eudicotyledons</taxon>
        <taxon>Gunneridae</taxon>
        <taxon>Pentapetalae</taxon>
        <taxon>asterids</taxon>
        <taxon>lamiids</taxon>
        <taxon>Solanales</taxon>
        <taxon>Solanaceae</taxon>
        <taxon>Solanoideae</taxon>
        <taxon>Capsiceae</taxon>
        <taxon>Capsicum</taxon>
    </lineage>
</organism>
<gene>
    <name evidence="2" type="ORF">CQW23_32747</name>
</gene>
<evidence type="ECO:0000256" key="1">
    <source>
        <dbReference type="SAM" id="MobiDB-lite"/>
    </source>
</evidence>
<evidence type="ECO:0000313" key="3">
    <source>
        <dbReference type="Proteomes" id="UP000224567"/>
    </source>
</evidence>
<dbReference type="EMBL" id="MLFT02000335">
    <property type="protein sequence ID" value="PHT27654.1"/>
    <property type="molecule type" value="Genomic_DNA"/>
</dbReference>
<feature type="compositionally biased region" description="Acidic residues" evidence="1">
    <location>
        <begin position="90"/>
        <end position="103"/>
    </location>
</feature>
<reference evidence="3" key="2">
    <citation type="journal article" date="2017" name="J. Anim. Genet.">
        <title>Multiple reference genome sequences of hot pepper reveal the massive evolution of plant disease resistance genes by retroduplication.</title>
        <authorList>
            <person name="Kim S."/>
            <person name="Park J."/>
            <person name="Yeom S.-I."/>
            <person name="Kim Y.-M."/>
            <person name="Seo E."/>
            <person name="Kim K.-T."/>
            <person name="Kim M.-S."/>
            <person name="Lee J.M."/>
            <person name="Cheong K."/>
            <person name="Shin H.-S."/>
            <person name="Kim S.-B."/>
            <person name="Han K."/>
            <person name="Lee J."/>
            <person name="Park M."/>
            <person name="Lee H.-A."/>
            <person name="Lee H.-Y."/>
            <person name="Lee Y."/>
            <person name="Oh S."/>
            <person name="Lee J.H."/>
            <person name="Choi E."/>
            <person name="Choi E."/>
            <person name="Lee S.E."/>
            <person name="Jeon J."/>
            <person name="Kim H."/>
            <person name="Choi G."/>
            <person name="Song H."/>
            <person name="Lee J."/>
            <person name="Lee S.-C."/>
            <person name="Kwon J.-K."/>
            <person name="Lee H.-Y."/>
            <person name="Koo N."/>
            <person name="Hong Y."/>
            <person name="Kim R.W."/>
            <person name="Kang W.-H."/>
            <person name="Huh J.H."/>
            <person name="Kang B.-C."/>
            <person name="Yang T.-J."/>
            <person name="Lee Y.-H."/>
            <person name="Bennetzen J.L."/>
            <person name="Choi D."/>
        </authorList>
    </citation>
    <scope>NUCLEOTIDE SEQUENCE [LARGE SCALE GENOMIC DNA]</scope>
    <source>
        <strain evidence="3">cv. PBC81</strain>
    </source>
</reference>
<evidence type="ECO:0008006" key="4">
    <source>
        <dbReference type="Google" id="ProtNLM"/>
    </source>
</evidence>
<feature type="region of interest" description="Disordered" evidence="1">
    <location>
        <begin position="1"/>
        <end position="103"/>
    </location>
</feature>
<keyword evidence="3" id="KW-1185">Reference proteome</keyword>
<dbReference type="PANTHER" id="PTHR31260:SF79">
    <property type="entry name" value="CYSTATIN DOMAIN-CONTAINING PROTEIN"/>
    <property type="match status" value="1"/>
</dbReference>
<dbReference type="AlphaFoldDB" id="A0A2G2V3V0"/>
<feature type="compositionally biased region" description="Pro residues" evidence="1">
    <location>
        <begin position="1"/>
        <end position="21"/>
    </location>
</feature>
<name>A0A2G2V3V0_CAPBA</name>
<feature type="compositionally biased region" description="Low complexity" evidence="1">
    <location>
        <begin position="30"/>
        <end position="48"/>
    </location>
</feature>
<reference evidence="2 3" key="1">
    <citation type="journal article" date="2017" name="Genome Biol.">
        <title>New reference genome sequences of hot pepper reveal the massive evolution of plant disease-resistance genes by retroduplication.</title>
        <authorList>
            <person name="Kim S."/>
            <person name="Park J."/>
            <person name="Yeom S.I."/>
            <person name="Kim Y.M."/>
            <person name="Seo E."/>
            <person name="Kim K.T."/>
            <person name="Kim M.S."/>
            <person name="Lee J.M."/>
            <person name="Cheong K."/>
            <person name="Shin H.S."/>
            <person name="Kim S.B."/>
            <person name="Han K."/>
            <person name="Lee J."/>
            <person name="Park M."/>
            <person name="Lee H.A."/>
            <person name="Lee H.Y."/>
            <person name="Lee Y."/>
            <person name="Oh S."/>
            <person name="Lee J.H."/>
            <person name="Choi E."/>
            <person name="Choi E."/>
            <person name="Lee S.E."/>
            <person name="Jeon J."/>
            <person name="Kim H."/>
            <person name="Choi G."/>
            <person name="Song H."/>
            <person name="Lee J."/>
            <person name="Lee S.C."/>
            <person name="Kwon J.K."/>
            <person name="Lee H.Y."/>
            <person name="Koo N."/>
            <person name="Hong Y."/>
            <person name="Kim R.W."/>
            <person name="Kang W.H."/>
            <person name="Huh J.H."/>
            <person name="Kang B.C."/>
            <person name="Yang T.J."/>
            <person name="Lee Y.H."/>
            <person name="Bennetzen J.L."/>
            <person name="Choi D."/>
        </authorList>
    </citation>
    <scope>NUCLEOTIDE SEQUENCE [LARGE SCALE GENOMIC DNA]</scope>
    <source>
        <strain evidence="3">cv. PBC81</strain>
    </source>
</reference>
<dbReference type="OrthoDB" id="1034349at2759"/>
<comment type="caution">
    <text evidence="2">The sequence shown here is derived from an EMBL/GenBank/DDBJ whole genome shotgun (WGS) entry which is preliminary data.</text>
</comment>
<dbReference type="SUPFAM" id="SSF54403">
    <property type="entry name" value="Cystatin/monellin"/>
    <property type="match status" value="1"/>
</dbReference>
<evidence type="ECO:0000313" key="2">
    <source>
        <dbReference type="EMBL" id="PHT27654.1"/>
    </source>
</evidence>
<protein>
    <recommendedName>
        <fullName evidence="4">Cystatin domain-containing protein</fullName>
    </recommendedName>
</protein>
<dbReference type="Proteomes" id="UP000224567">
    <property type="component" value="Unassembled WGS sequence"/>
</dbReference>
<feature type="compositionally biased region" description="Basic and acidic residues" evidence="1">
    <location>
        <begin position="73"/>
        <end position="83"/>
    </location>
</feature>
<accession>A0A2G2V3V0</accession>
<dbReference type="PANTHER" id="PTHR31260">
    <property type="entry name" value="CYSTATIN/MONELLIN SUPERFAMILY PROTEIN"/>
    <property type="match status" value="1"/>
</dbReference>
<dbReference type="InterPro" id="IPR006462">
    <property type="entry name" value="MS5"/>
</dbReference>
<dbReference type="Gene3D" id="3.10.450.10">
    <property type="match status" value="1"/>
</dbReference>